<keyword evidence="6" id="KW-0482">Metalloprotease</keyword>
<comment type="caution">
    <text evidence="8">The sequence shown here is derived from an EMBL/GenBank/DDBJ whole genome shotgun (WGS) entry which is preliminary data.</text>
</comment>
<dbReference type="CDD" id="cd08071">
    <property type="entry name" value="MPN_DUF2466"/>
    <property type="match status" value="1"/>
</dbReference>
<evidence type="ECO:0000256" key="5">
    <source>
        <dbReference type="ARBA" id="ARBA00022833"/>
    </source>
</evidence>
<keyword evidence="5" id="KW-0862">Zinc</keyword>
<dbReference type="AlphaFoldDB" id="A0AB73HH18"/>
<dbReference type="PROSITE" id="PS50249">
    <property type="entry name" value="MPN"/>
    <property type="match status" value="1"/>
</dbReference>
<dbReference type="PANTHER" id="PTHR30471:SF3">
    <property type="entry name" value="UPF0758 PROTEIN YEES-RELATED"/>
    <property type="match status" value="1"/>
</dbReference>
<keyword evidence="4" id="KW-0378">Hydrolase</keyword>
<evidence type="ECO:0000313" key="9">
    <source>
        <dbReference type="Proteomes" id="UP001194632"/>
    </source>
</evidence>
<gene>
    <name evidence="8" type="ORF">ITQ90_09980</name>
</gene>
<dbReference type="GO" id="GO:0006508">
    <property type="term" value="P:proteolysis"/>
    <property type="evidence" value="ECO:0007669"/>
    <property type="project" value="UniProtKB-KW"/>
</dbReference>
<accession>A0AB73HH18</accession>
<dbReference type="GO" id="GO:0008237">
    <property type="term" value="F:metallopeptidase activity"/>
    <property type="evidence" value="ECO:0007669"/>
    <property type="project" value="UniProtKB-KW"/>
</dbReference>
<sequence length="156" mass="17633">MIEAIETKKEYIFELGHVQVKAVTSNKPVFKVEGSEQLGKFLSAEIGNYSQEIFKVLYLNIKNEVIYKQELFAGIISTMAVEPFQIIQTAVLVNTPRIIIAHNHPSGRFDEPSQNDITFTQNLNKILKMVGIELIDSIIVPSNSYYSLADNRLLSE</sequence>
<dbReference type="PROSITE" id="PS01302">
    <property type="entry name" value="UPF0758"/>
    <property type="match status" value="1"/>
</dbReference>
<feature type="domain" description="MPN" evidence="7">
    <location>
        <begin position="31"/>
        <end position="154"/>
    </location>
</feature>
<comment type="similarity">
    <text evidence="1">Belongs to the UPF0758 family.</text>
</comment>
<dbReference type="RefSeq" id="WP_195750069.1">
    <property type="nucleotide sequence ID" value="NZ_JADOFP010000011.1"/>
</dbReference>
<evidence type="ECO:0000259" key="7">
    <source>
        <dbReference type="PROSITE" id="PS50249"/>
    </source>
</evidence>
<evidence type="ECO:0000256" key="2">
    <source>
        <dbReference type="ARBA" id="ARBA00022670"/>
    </source>
</evidence>
<organism evidence="8 9">
    <name type="scientific">Pediococcus pentosaceus</name>
    <dbReference type="NCBI Taxonomy" id="1255"/>
    <lineage>
        <taxon>Bacteria</taxon>
        <taxon>Bacillati</taxon>
        <taxon>Bacillota</taxon>
        <taxon>Bacilli</taxon>
        <taxon>Lactobacillales</taxon>
        <taxon>Lactobacillaceae</taxon>
        <taxon>Pediococcus</taxon>
    </lineage>
</organism>
<dbReference type="EMBL" id="JADOFP010000011">
    <property type="protein sequence ID" value="MBF7115768.1"/>
    <property type="molecule type" value="Genomic_DNA"/>
</dbReference>
<dbReference type="InterPro" id="IPR001405">
    <property type="entry name" value="UPF0758"/>
</dbReference>
<protein>
    <recommendedName>
        <fullName evidence="7">MPN domain-containing protein</fullName>
    </recommendedName>
</protein>
<dbReference type="InterPro" id="IPR020891">
    <property type="entry name" value="UPF0758_CS"/>
</dbReference>
<dbReference type="Gene3D" id="3.40.140.10">
    <property type="entry name" value="Cytidine Deaminase, domain 2"/>
    <property type="match status" value="1"/>
</dbReference>
<evidence type="ECO:0000256" key="4">
    <source>
        <dbReference type="ARBA" id="ARBA00022801"/>
    </source>
</evidence>
<evidence type="ECO:0000256" key="3">
    <source>
        <dbReference type="ARBA" id="ARBA00022723"/>
    </source>
</evidence>
<dbReference type="InterPro" id="IPR037518">
    <property type="entry name" value="MPN"/>
</dbReference>
<dbReference type="GO" id="GO:0046872">
    <property type="term" value="F:metal ion binding"/>
    <property type="evidence" value="ECO:0007669"/>
    <property type="project" value="UniProtKB-KW"/>
</dbReference>
<evidence type="ECO:0000313" key="8">
    <source>
        <dbReference type="EMBL" id="MBF7115768.1"/>
    </source>
</evidence>
<evidence type="ECO:0000256" key="1">
    <source>
        <dbReference type="ARBA" id="ARBA00010243"/>
    </source>
</evidence>
<dbReference type="PANTHER" id="PTHR30471">
    <property type="entry name" value="DNA REPAIR PROTEIN RADC"/>
    <property type="match status" value="1"/>
</dbReference>
<dbReference type="Pfam" id="PF04002">
    <property type="entry name" value="RadC"/>
    <property type="match status" value="1"/>
</dbReference>
<evidence type="ECO:0000256" key="6">
    <source>
        <dbReference type="ARBA" id="ARBA00023049"/>
    </source>
</evidence>
<proteinExistence type="inferred from homology"/>
<name>A0AB73HH18_PEDPE</name>
<keyword evidence="3" id="KW-0479">Metal-binding</keyword>
<keyword evidence="2" id="KW-0645">Protease</keyword>
<dbReference type="Proteomes" id="UP001194632">
    <property type="component" value="Unassembled WGS sequence"/>
</dbReference>
<dbReference type="InterPro" id="IPR025657">
    <property type="entry name" value="RadC_JAB"/>
</dbReference>
<reference evidence="8" key="1">
    <citation type="submission" date="2020-11" db="EMBL/GenBank/DDBJ databases">
        <title>Antibiotic susceptibility profiles of Pediococcus pentosaceus from various origins and their implications for the safety assessment of strains with food-technology applications.</title>
        <authorList>
            <person name="Shani N."/>
            <person name="Oberhaensli S."/>
            <person name="Arias E."/>
        </authorList>
    </citation>
    <scope>NUCLEOTIDE SEQUENCE</scope>
    <source>
        <strain evidence="8">FAM 24207</strain>
    </source>
</reference>